<comment type="miscellaneous">
    <text evidence="9">During catalysis, the active site Cys acts as a nucleophile attacking the alpha-carbonyl group of tRNA-bound glutamate with the formation of a thioester intermediate between enzyme and glutamate, and the concomitant release of tRNA(Glu). The thioester intermediate is finally reduced by direct hydride transfer from NADPH, to form the product GSA.</text>
</comment>
<dbReference type="STRING" id="92487.SAMN02745130_03385"/>
<feature type="site" description="Important for activity" evidence="9 13">
    <location>
        <position position="96"/>
    </location>
</feature>
<dbReference type="PROSITE" id="PS00747">
    <property type="entry name" value="GLUTR"/>
    <property type="match status" value="1"/>
</dbReference>
<dbReference type="Gene3D" id="3.30.460.30">
    <property type="entry name" value="Glutamyl-tRNA reductase, N-terminal domain"/>
    <property type="match status" value="1"/>
</dbReference>
<dbReference type="Pfam" id="PF00745">
    <property type="entry name" value="GlutR_dimer"/>
    <property type="match status" value="1"/>
</dbReference>
<dbReference type="PANTHER" id="PTHR43013">
    <property type="entry name" value="GLUTAMYL-TRNA REDUCTASE"/>
    <property type="match status" value="1"/>
</dbReference>
<dbReference type="HAMAP" id="MF_00087">
    <property type="entry name" value="Glu_tRNA_reductase"/>
    <property type="match status" value="1"/>
</dbReference>
<feature type="domain" description="Tetrapyrrole biosynthesis glutamyl-tRNA reductase dimerisation" evidence="15">
    <location>
        <begin position="317"/>
        <end position="413"/>
    </location>
</feature>
<feature type="domain" description="Quinate/shikimate 5-dehydrogenase/glutamyl-tRNA reductase" evidence="16">
    <location>
        <begin position="169"/>
        <end position="303"/>
    </location>
</feature>
<evidence type="ECO:0000256" key="13">
    <source>
        <dbReference type="PIRSR" id="PIRSR000445-4"/>
    </source>
</evidence>
<comment type="pathway">
    <text evidence="1 9 14">Porphyrin-containing compound metabolism; protoporphyrin-IX biosynthesis; 5-aminolevulinate from L-glutamyl-tRNA(Glu): step 1/2.</text>
</comment>
<dbReference type="FunFam" id="3.30.460.30:FF:000001">
    <property type="entry name" value="Glutamyl-tRNA reductase"/>
    <property type="match status" value="1"/>
</dbReference>
<feature type="binding site" evidence="9 12">
    <location>
        <begin position="186"/>
        <end position="191"/>
    </location>
    <ligand>
        <name>NADP(+)</name>
        <dbReference type="ChEBI" id="CHEBI:58349"/>
    </ligand>
</feature>
<dbReference type="Pfam" id="PF01488">
    <property type="entry name" value="Shikimate_DH"/>
    <property type="match status" value="1"/>
</dbReference>
<feature type="binding site" evidence="9 11">
    <location>
        <begin position="47"/>
        <end position="50"/>
    </location>
    <ligand>
        <name>substrate</name>
    </ligand>
</feature>
<organism evidence="18 19">
    <name type="scientific">Thiothrix eikelboomii</name>
    <dbReference type="NCBI Taxonomy" id="92487"/>
    <lineage>
        <taxon>Bacteria</taxon>
        <taxon>Pseudomonadati</taxon>
        <taxon>Pseudomonadota</taxon>
        <taxon>Gammaproteobacteria</taxon>
        <taxon>Thiotrichales</taxon>
        <taxon>Thiotrichaceae</taxon>
        <taxon>Thiothrix</taxon>
    </lineage>
</organism>
<dbReference type="AlphaFoldDB" id="A0A1T4XSG8"/>
<proteinExistence type="inferred from homology"/>
<evidence type="ECO:0000256" key="4">
    <source>
        <dbReference type="ARBA" id="ARBA00022857"/>
    </source>
</evidence>
<sequence length="417" mass="46304">MSIFVVGVNHKSAPVAIREQVAFSPERLVEALHSAKLVTQEHLILSTCNRTEVYAAGHEPQQIEQLIAWLARFHNISLSKLQPYLFVYQEEQAVQHAMRVACGLDSLVLGEPQILGQLKTALQQASQAQATGHQLTHLMQQAFNTAKKVRTQTRIGANPVSVAFAAVSLSKQIFSHLEQQTALLVGAGETIELVGRHLNAHNIGQIIVANRNLERARKVADLYHGIAIGLPEIADYLAKADILISSTAAPLPIIGKGMVESALKLRKHRPMFMVDIAVPRDIEPEVGHLDDVYLYTVDDLQSVIEENLQSRRAAAEQAETMVLDEVQGFMGWLRAQEHRDTIRQFRHHNEAIRDEVLARAHKMLQNKNPSEVLEFLANTLTNKLTHAPIQSMNHAAQTGNDVLLAHAKTLFNLTDES</sequence>
<name>A0A1T4XSG8_9GAMM</name>
<evidence type="ECO:0000256" key="2">
    <source>
        <dbReference type="ARBA" id="ARBA00005916"/>
    </source>
</evidence>
<evidence type="ECO:0000256" key="10">
    <source>
        <dbReference type="PIRSR" id="PIRSR000445-1"/>
    </source>
</evidence>
<dbReference type="Gene3D" id="3.40.50.720">
    <property type="entry name" value="NAD(P)-binding Rossmann-like Domain"/>
    <property type="match status" value="1"/>
</dbReference>
<dbReference type="FunFam" id="3.40.50.720:FF:000031">
    <property type="entry name" value="Glutamyl-tRNA reductase"/>
    <property type="match status" value="1"/>
</dbReference>
<comment type="similarity">
    <text evidence="2 9 14">Belongs to the glutamyl-tRNA reductase family.</text>
</comment>
<dbReference type="SUPFAM" id="SSF69075">
    <property type="entry name" value="Glutamyl tRNA-reductase dimerization domain"/>
    <property type="match status" value="1"/>
</dbReference>
<gene>
    <name evidence="9" type="primary">hemA</name>
    <name evidence="18" type="ORF">SAMN02745130_03385</name>
</gene>
<dbReference type="OrthoDB" id="110209at2"/>
<dbReference type="CDD" id="cd05213">
    <property type="entry name" value="NAD_bind_Glutamyl_tRNA_reduct"/>
    <property type="match status" value="1"/>
</dbReference>
<dbReference type="EMBL" id="FUYB01000022">
    <property type="protein sequence ID" value="SKA92509.1"/>
    <property type="molecule type" value="Genomic_DNA"/>
</dbReference>
<dbReference type="EC" id="1.2.1.70" evidence="3 9"/>
<evidence type="ECO:0000256" key="3">
    <source>
        <dbReference type="ARBA" id="ARBA00012970"/>
    </source>
</evidence>
<keyword evidence="6 9" id="KW-0627">Porphyrin biosynthesis</keyword>
<evidence type="ECO:0000256" key="6">
    <source>
        <dbReference type="ARBA" id="ARBA00023244"/>
    </source>
</evidence>
<dbReference type="InterPro" id="IPR006151">
    <property type="entry name" value="Shikm_DH/Glu-tRNA_Rdtase"/>
</dbReference>
<evidence type="ECO:0000256" key="11">
    <source>
        <dbReference type="PIRSR" id="PIRSR000445-2"/>
    </source>
</evidence>
<evidence type="ECO:0000256" key="14">
    <source>
        <dbReference type="RuleBase" id="RU000584"/>
    </source>
</evidence>
<evidence type="ECO:0000256" key="12">
    <source>
        <dbReference type="PIRSR" id="PIRSR000445-3"/>
    </source>
</evidence>
<protein>
    <recommendedName>
        <fullName evidence="8 9">Glutamyl-tRNA reductase</fullName>
        <shortName evidence="9">GluTR</shortName>
        <ecNumber evidence="3 9">1.2.1.70</ecNumber>
    </recommendedName>
</protein>
<evidence type="ECO:0000313" key="19">
    <source>
        <dbReference type="Proteomes" id="UP000190460"/>
    </source>
</evidence>
<comment type="domain">
    <text evidence="9">Possesses an unusual extended V-shaped dimeric structure with each monomer consisting of three distinct domains arranged along a curved 'spinal' alpha-helix. The N-terminal catalytic domain specifically recognizes the glutamate moiety of the substrate. The second domain is the NADPH-binding domain, and the third C-terminal domain is responsible for dimerization.</text>
</comment>
<evidence type="ECO:0000259" key="17">
    <source>
        <dbReference type="Pfam" id="PF05201"/>
    </source>
</evidence>
<feature type="binding site" evidence="9 11">
    <location>
        <begin position="111"/>
        <end position="113"/>
    </location>
    <ligand>
        <name>substrate</name>
    </ligand>
</feature>
<keyword evidence="5 9" id="KW-0560">Oxidoreductase</keyword>
<accession>A0A1T4XSG8</accession>
<feature type="binding site" evidence="9 11">
    <location>
        <position position="106"/>
    </location>
    <ligand>
        <name>substrate</name>
    </ligand>
</feature>
<comment type="catalytic activity">
    <reaction evidence="7 9 14">
        <text>(S)-4-amino-5-oxopentanoate + tRNA(Glu) + NADP(+) = L-glutamyl-tRNA(Glu) + NADPH + H(+)</text>
        <dbReference type="Rhea" id="RHEA:12344"/>
        <dbReference type="Rhea" id="RHEA-COMP:9663"/>
        <dbReference type="Rhea" id="RHEA-COMP:9680"/>
        <dbReference type="ChEBI" id="CHEBI:15378"/>
        <dbReference type="ChEBI" id="CHEBI:57501"/>
        <dbReference type="ChEBI" id="CHEBI:57783"/>
        <dbReference type="ChEBI" id="CHEBI:58349"/>
        <dbReference type="ChEBI" id="CHEBI:78442"/>
        <dbReference type="ChEBI" id="CHEBI:78520"/>
        <dbReference type="EC" id="1.2.1.70"/>
    </reaction>
</comment>
<feature type="active site" description="Nucleophile" evidence="9 10">
    <location>
        <position position="48"/>
    </location>
</feature>
<dbReference type="NCBIfam" id="TIGR01035">
    <property type="entry name" value="hemA"/>
    <property type="match status" value="1"/>
</dbReference>
<dbReference type="GO" id="GO:0050661">
    <property type="term" value="F:NADP binding"/>
    <property type="evidence" value="ECO:0007669"/>
    <property type="project" value="InterPro"/>
</dbReference>
<evidence type="ECO:0000259" key="15">
    <source>
        <dbReference type="Pfam" id="PF00745"/>
    </source>
</evidence>
<evidence type="ECO:0000256" key="8">
    <source>
        <dbReference type="ARBA" id="ARBA00068659"/>
    </source>
</evidence>
<dbReference type="InterPro" id="IPR000343">
    <property type="entry name" value="4pyrrol_synth_GluRdtase"/>
</dbReference>
<evidence type="ECO:0000313" key="18">
    <source>
        <dbReference type="EMBL" id="SKA92509.1"/>
    </source>
</evidence>
<dbReference type="GO" id="GO:0008883">
    <property type="term" value="F:glutamyl-tRNA reductase activity"/>
    <property type="evidence" value="ECO:0007669"/>
    <property type="project" value="UniProtKB-UniRule"/>
</dbReference>
<dbReference type="Pfam" id="PF05201">
    <property type="entry name" value="GlutR_N"/>
    <property type="match status" value="1"/>
</dbReference>
<dbReference type="UniPathway" id="UPA00251">
    <property type="reaction ID" value="UER00316"/>
</dbReference>
<reference evidence="18 19" key="1">
    <citation type="submission" date="2017-02" db="EMBL/GenBank/DDBJ databases">
        <authorList>
            <person name="Peterson S.W."/>
        </authorList>
    </citation>
    <scope>NUCLEOTIDE SEQUENCE [LARGE SCALE GENOMIC DNA]</scope>
    <source>
        <strain evidence="18 19">ATCC 49788</strain>
    </source>
</reference>
<feature type="binding site" evidence="9 11">
    <location>
        <position position="117"/>
    </location>
    <ligand>
        <name>substrate</name>
    </ligand>
</feature>
<keyword evidence="19" id="KW-1185">Reference proteome</keyword>
<comment type="subunit">
    <text evidence="9">Homodimer.</text>
</comment>
<dbReference type="InterPro" id="IPR036453">
    <property type="entry name" value="GluRdtase_dimer_dom_sf"/>
</dbReference>
<dbReference type="InterPro" id="IPR036291">
    <property type="entry name" value="NAD(P)-bd_dom_sf"/>
</dbReference>
<evidence type="ECO:0000256" key="7">
    <source>
        <dbReference type="ARBA" id="ARBA00047464"/>
    </source>
</evidence>
<dbReference type="SUPFAM" id="SSF51735">
    <property type="entry name" value="NAD(P)-binding Rossmann-fold domains"/>
    <property type="match status" value="1"/>
</dbReference>
<comment type="function">
    <text evidence="9">Catalyzes the NADPH-dependent reduction of glutamyl-tRNA(Glu) to glutamate 1-semialdehyde (GSA).</text>
</comment>
<dbReference type="InterPro" id="IPR015895">
    <property type="entry name" value="4pyrrol_synth_GluRdtase_N"/>
</dbReference>
<dbReference type="PIRSF" id="PIRSF000445">
    <property type="entry name" value="4pyrrol_synth_GluRdtase"/>
    <property type="match status" value="1"/>
</dbReference>
<dbReference type="GO" id="GO:0019353">
    <property type="term" value="P:protoporphyrinogen IX biosynthetic process from glutamate"/>
    <property type="evidence" value="ECO:0007669"/>
    <property type="project" value="TreeGrafter"/>
</dbReference>
<evidence type="ECO:0000256" key="5">
    <source>
        <dbReference type="ARBA" id="ARBA00023002"/>
    </source>
</evidence>
<keyword evidence="4 9" id="KW-0521">NADP</keyword>
<dbReference type="SUPFAM" id="SSF69742">
    <property type="entry name" value="Glutamyl tRNA-reductase catalytic, N-terminal domain"/>
    <property type="match status" value="1"/>
</dbReference>
<dbReference type="RefSeq" id="WP_078923827.1">
    <property type="nucleotide sequence ID" value="NZ_FUYB01000022.1"/>
</dbReference>
<feature type="domain" description="Glutamyl-tRNA reductase N-terminal" evidence="17">
    <location>
        <begin position="6"/>
        <end position="153"/>
    </location>
</feature>
<dbReference type="InterPro" id="IPR018214">
    <property type="entry name" value="GluRdtase_CS"/>
</dbReference>
<evidence type="ECO:0000256" key="9">
    <source>
        <dbReference type="HAMAP-Rule" id="MF_00087"/>
    </source>
</evidence>
<dbReference type="InterPro" id="IPR015896">
    <property type="entry name" value="4pyrrol_synth_GluRdtase_dimer"/>
</dbReference>
<evidence type="ECO:0000256" key="1">
    <source>
        <dbReference type="ARBA" id="ARBA00005059"/>
    </source>
</evidence>
<dbReference type="InterPro" id="IPR036343">
    <property type="entry name" value="GluRdtase_N_sf"/>
</dbReference>
<evidence type="ECO:0000259" key="16">
    <source>
        <dbReference type="Pfam" id="PF01488"/>
    </source>
</evidence>
<dbReference type="PANTHER" id="PTHR43013:SF1">
    <property type="entry name" value="GLUTAMYL-TRNA REDUCTASE"/>
    <property type="match status" value="1"/>
</dbReference>
<dbReference type="Proteomes" id="UP000190460">
    <property type="component" value="Unassembled WGS sequence"/>
</dbReference>